<sequence>MVCLCVLLSLFSLLSSASSDEEPLTLELPTESLCRKNSGTSSDYKHKEEIEERDDEIFIEHQLTSLLVGYFFSSSFLFFLCTLIGMKFCTGH</sequence>
<feature type="transmembrane region" description="Helical" evidence="1">
    <location>
        <begin position="67"/>
        <end position="86"/>
    </location>
</feature>
<feature type="chain" id="PRO_5046734125" evidence="2">
    <location>
        <begin position="20"/>
        <end position="92"/>
    </location>
</feature>
<protein>
    <submittedName>
        <fullName evidence="3">Uncharacterized protein</fullName>
    </submittedName>
</protein>
<gene>
    <name evidence="3" type="ORF">BZA70DRAFT_276882</name>
</gene>
<organism evidence="3 4">
    <name type="scientific">Myxozyma melibiosi</name>
    <dbReference type="NCBI Taxonomy" id="54550"/>
    <lineage>
        <taxon>Eukaryota</taxon>
        <taxon>Fungi</taxon>
        <taxon>Dikarya</taxon>
        <taxon>Ascomycota</taxon>
        <taxon>Saccharomycotina</taxon>
        <taxon>Lipomycetes</taxon>
        <taxon>Lipomycetales</taxon>
        <taxon>Lipomycetaceae</taxon>
        <taxon>Myxozyma</taxon>
    </lineage>
</organism>
<evidence type="ECO:0000256" key="1">
    <source>
        <dbReference type="SAM" id="Phobius"/>
    </source>
</evidence>
<dbReference type="EMBL" id="JBBJBU010000004">
    <property type="protein sequence ID" value="KAK7205723.1"/>
    <property type="molecule type" value="Genomic_DNA"/>
</dbReference>
<comment type="caution">
    <text evidence="3">The sequence shown here is derived from an EMBL/GenBank/DDBJ whole genome shotgun (WGS) entry which is preliminary data.</text>
</comment>
<accession>A0ABR1F9A0</accession>
<evidence type="ECO:0000313" key="3">
    <source>
        <dbReference type="EMBL" id="KAK7205723.1"/>
    </source>
</evidence>
<feature type="signal peptide" evidence="2">
    <location>
        <begin position="1"/>
        <end position="19"/>
    </location>
</feature>
<keyword evidence="1" id="KW-1133">Transmembrane helix</keyword>
<dbReference type="Proteomes" id="UP001498771">
    <property type="component" value="Unassembled WGS sequence"/>
</dbReference>
<evidence type="ECO:0000256" key="2">
    <source>
        <dbReference type="SAM" id="SignalP"/>
    </source>
</evidence>
<dbReference type="RefSeq" id="XP_064768756.1">
    <property type="nucleotide sequence ID" value="XM_064912367.1"/>
</dbReference>
<evidence type="ECO:0000313" key="4">
    <source>
        <dbReference type="Proteomes" id="UP001498771"/>
    </source>
</evidence>
<keyword evidence="4" id="KW-1185">Reference proteome</keyword>
<proteinExistence type="predicted"/>
<dbReference type="GeneID" id="90037879"/>
<keyword evidence="1" id="KW-0812">Transmembrane</keyword>
<keyword evidence="2" id="KW-0732">Signal</keyword>
<name>A0ABR1F9A0_9ASCO</name>
<reference evidence="3 4" key="1">
    <citation type="submission" date="2024-03" db="EMBL/GenBank/DDBJ databases">
        <title>Genome-scale model development and genomic sequencing of the oleaginous clade Lipomyces.</title>
        <authorList>
            <consortium name="Lawrence Berkeley National Laboratory"/>
            <person name="Czajka J.J."/>
            <person name="Han Y."/>
            <person name="Kim J."/>
            <person name="Mondo S.J."/>
            <person name="Hofstad B.A."/>
            <person name="Robles A."/>
            <person name="Haridas S."/>
            <person name="Riley R."/>
            <person name="LaButti K."/>
            <person name="Pangilinan J."/>
            <person name="Andreopoulos W."/>
            <person name="Lipzen A."/>
            <person name="Yan J."/>
            <person name="Wang M."/>
            <person name="Ng V."/>
            <person name="Grigoriev I.V."/>
            <person name="Spatafora J.W."/>
            <person name="Magnuson J.K."/>
            <person name="Baker S.E."/>
            <person name="Pomraning K.R."/>
        </authorList>
    </citation>
    <scope>NUCLEOTIDE SEQUENCE [LARGE SCALE GENOMIC DNA]</scope>
    <source>
        <strain evidence="3 4">Phaff 52-87</strain>
    </source>
</reference>
<keyword evidence="1" id="KW-0472">Membrane</keyword>